<dbReference type="Proteomes" id="UP000587524">
    <property type="component" value="Unassembled WGS sequence"/>
</dbReference>
<reference evidence="1 2" key="1">
    <citation type="submission" date="2020-08" db="EMBL/GenBank/DDBJ databases">
        <title>Genomic Encyclopedia of Type Strains, Phase IV (KMG-IV): sequencing the most valuable type-strain genomes for metagenomic binning, comparative biology and taxonomic classification.</title>
        <authorList>
            <person name="Goeker M."/>
        </authorList>
    </citation>
    <scope>NUCLEOTIDE SEQUENCE [LARGE SCALE GENOMIC DNA]</scope>
    <source>
        <strain evidence="1 2">DSM 17455</strain>
    </source>
</reference>
<proteinExistence type="predicted"/>
<accession>A0ABR6CJP1</accession>
<organism evidence="1 2">
    <name type="scientific">Aminobacter ciceronei</name>
    <dbReference type="NCBI Taxonomy" id="150723"/>
    <lineage>
        <taxon>Bacteria</taxon>
        <taxon>Pseudomonadati</taxon>
        <taxon>Pseudomonadota</taxon>
        <taxon>Alphaproteobacteria</taxon>
        <taxon>Hyphomicrobiales</taxon>
        <taxon>Phyllobacteriaceae</taxon>
        <taxon>Aminobacter</taxon>
    </lineage>
</organism>
<evidence type="ECO:0008006" key="3">
    <source>
        <dbReference type="Google" id="ProtNLM"/>
    </source>
</evidence>
<dbReference type="EMBL" id="JACJHZ010000071">
    <property type="protein sequence ID" value="MBA9024597.1"/>
    <property type="molecule type" value="Genomic_DNA"/>
</dbReference>
<sequence>MPMDNNLLERDIGVFATGRLAVQRYTRRSKGQREAIRAIVSVYFAMYVM</sequence>
<evidence type="ECO:0000313" key="2">
    <source>
        <dbReference type="Proteomes" id="UP000587524"/>
    </source>
</evidence>
<name>A0ABR6CJP1_9HYPH</name>
<keyword evidence="2" id="KW-1185">Reference proteome</keyword>
<protein>
    <recommendedName>
        <fullName evidence="3">Transposase</fullName>
    </recommendedName>
</protein>
<comment type="caution">
    <text evidence="1">The sequence shown here is derived from an EMBL/GenBank/DDBJ whole genome shotgun (WGS) entry which is preliminary data.</text>
</comment>
<gene>
    <name evidence="1" type="ORF">HNQ97_006637</name>
</gene>
<evidence type="ECO:0000313" key="1">
    <source>
        <dbReference type="EMBL" id="MBA9024597.1"/>
    </source>
</evidence>